<evidence type="ECO:0000259" key="1">
    <source>
        <dbReference type="Pfam" id="PF01979"/>
    </source>
</evidence>
<dbReference type="HOGENOM" id="CLU_023620_1_1_9"/>
<dbReference type="InterPro" id="IPR006680">
    <property type="entry name" value="Amidohydro-rel"/>
</dbReference>
<dbReference type="PATRIC" id="fig|999408.3.peg.253"/>
<name>A0A0E2HHG9_9FIRM</name>
<protein>
    <recommendedName>
        <fullName evidence="1">Amidohydrolase-related domain-containing protein</fullName>
    </recommendedName>
</protein>
<dbReference type="RefSeq" id="WP_002586084.1">
    <property type="nucleotide sequence ID" value="NZ_KB850976.1"/>
</dbReference>
<evidence type="ECO:0000313" key="2">
    <source>
        <dbReference type="EMBL" id="ENZ20303.1"/>
    </source>
</evidence>
<dbReference type="InterPro" id="IPR011059">
    <property type="entry name" value="Metal-dep_hydrolase_composite"/>
</dbReference>
<organism evidence="2 3">
    <name type="scientific">[Clostridium] clostridioforme 90A8</name>
    <dbReference type="NCBI Taxonomy" id="999408"/>
    <lineage>
        <taxon>Bacteria</taxon>
        <taxon>Bacillati</taxon>
        <taxon>Bacillota</taxon>
        <taxon>Clostridia</taxon>
        <taxon>Lachnospirales</taxon>
        <taxon>Lachnospiraceae</taxon>
        <taxon>Enterocloster</taxon>
    </lineage>
</organism>
<dbReference type="GeneID" id="57963664"/>
<gene>
    <name evidence="2" type="ORF">HMPREF1090_00238</name>
</gene>
<reference evidence="2 3" key="1">
    <citation type="submission" date="2013-01" db="EMBL/GenBank/DDBJ databases">
        <title>The Genome Sequence of Clostridium clostridioforme 90A8.</title>
        <authorList>
            <consortium name="The Broad Institute Genome Sequencing Platform"/>
            <person name="Earl A."/>
            <person name="Ward D."/>
            <person name="Feldgarden M."/>
            <person name="Gevers D."/>
            <person name="Courvalin P."/>
            <person name="Lambert T."/>
            <person name="Walker B."/>
            <person name="Young S.K."/>
            <person name="Zeng Q."/>
            <person name="Gargeya S."/>
            <person name="Fitzgerald M."/>
            <person name="Haas B."/>
            <person name="Abouelleil A."/>
            <person name="Alvarado L."/>
            <person name="Arachchi H.M."/>
            <person name="Berlin A.M."/>
            <person name="Chapman S.B."/>
            <person name="Dewar J."/>
            <person name="Goldberg J."/>
            <person name="Griggs A."/>
            <person name="Gujja S."/>
            <person name="Hansen M."/>
            <person name="Howarth C."/>
            <person name="Imamovic A."/>
            <person name="Larimer J."/>
            <person name="McCowan C."/>
            <person name="Murphy C."/>
            <person name="Neiman D."/>
            <person name="Pearson M."/>
            <person name="Priest M."/>
            <person name="Roberts A."/>
            <person name="Saif S."/>
            <person name="Shea T."/>
            <person name="Sisk P."/>
            <person name="Sykes S."/>
            <person name="Wortman J."/>
            <person name="Nusbaum C."/>
            <person name="Birren B."/>
        </authorList>
    </citation>
    <scope>NUCLEOTIDE SEQUENCE [LARGE SCALE GENOMIC DNA]</scope>
    <source>
        <strain evidence="2 3">90A8</strain>
    </source>
</reference>
<proteinExistence type="predicted"/>
<feature type="domain" description="Amidohydrolase-related" evidence="1">
    <location>
        <begin position="58"/>
        <end position="386"/>
    </location>
</feature>
<dbReference type="Gene3D" id="3.20.20.140">
    <property type="entry name" value="Metal-dependent hydrolases"/>
    <property type="match status" value="1"/>
</dbReference>
<sequence length="391" mass="42440">MNRTILNAGMILCGEQLTPMENGSLIIEDGIIREILPREARDALSIEDAEEISLPHMTLMPGMIECHNHLCIDATLPEHLELLAWSNECQLTLLALKGLKEDLMSGVTTARCMGDKYYIDVTLKKLIEDGKAEGPRLLAAGIGMKGSHGAGHIGMPHCGTEEIRRTCRENLKKGADLLKLFITPGVPDPFSTFVPSFLSLEEISVAVSEGARLGIPTAAHCIGGQGLKDCIDGGVDVIEHMYMATEQDVDRLASSRCVVDLTSGIFLDPSREEFLSPANALKVRQNRSRVRENVSRIIKARLPFVLGTDAYHGLLYREVGYAVELGAAPVTAIQGVTSHAAKVCRLEDRIGKLENGLEADIIAVKGNPLKDVSRLSQVGLVMKGGVIYRQP</sequence>
<dbReference type="PANTHER" id="PTHR43135">
    <property type="entry name" value="ALPHA-D-RIBOSE 1-METHYLPHOSPHONATE 5-TRIPHOSPHATE DIPHOSPHATASE"/>
    <property type="match status" value="1"/>
</dbReference>
<accession>A0A0E2HHG9</accession>
<evidence type="ECO:0000313" key="3">
    <source>
        <dbReference type="Proteomes" id="UP000013085"/>
    </source>
</evidence>
<dbReference type="AlphaFoldDB" id="A0A0E2HHG9"/>
<dbReference type="PANTHER" id="PTHR43135:SF3">
    <property type="entry name" value="ALPHA-D-RIBOSE 1-METHYLPHOSPHONATE 5-TRIPHOSPHATE DIPHOSPHATASE"/>
    <property type="match status" value="1"/>
</dbReference>
<dbReference type="InterPro" id="IPR051781">
    <property type="entry name" value="Metallo-dep_Hydrolase"/>
</dbReference>
<dbReference type="Proteomes" id="UP000013085">
    <property type="component" value="Unassembled WGS sequence"/>
</dbReference>
<comment type="caution">
    <text evidence="2">The sequence shown here is derived from an EMBL/GenBank/DDBJ whole genome shotgun (WGS) entry which is preliminary data.</text>
</comment>
<dbReference type="Pfam" id="PF01979">
    <property type="entry name" value="Amidohydro_1"/>
    <property type="match status" value="1"/>
</dbReference>
<dbReference type="SUPFAM" id="SSF51556">
    <property type="entry name" value="Metallo-dependent hydrolases"/>
    <property type="match status" value="1"/>
</dbReference>
<dbReference type="EMBL" id="AGYR01000001">
    <property type="protein sequence ID" value="ENZ20303.1"/>
    <property type="molecule type" value="Genomic_DNA"/>
</dbReference>
<dbReference type="InterPro" id="IPR032466">
    <property type="entry name" value="Metal_Hydrolase"/>
</dbReference>
<dbReference type="SUPFAM" id="SSF51338">
    <property type="entry name" value="Composite domain of metallo-dependent hydrolases"/>
    <property type="match status" value="1"/>
</dbReference>
<dbReference type="Gene3D" id="2.30.40.10">
    <property type="entry name" value="Urease, subunit C, domain 1"/>
    <property type="match status" value="1"/>
</dbReference>
<dbReference type="GO" id="GO:0016810">
    <property type="term" value="F:hydrolase activity, acting on carbon-nitrogen (but not peptide) bonds"/>
    <property type="evidence" value="ECO:0007669"/>
    <property type="project" value="InterPro"/>
</dbReference>